<evidence type="ECO:0000313" key="3">
    <source>
        <dbReference type="Proteomes" id="UP000551616"/>
    </source>
</evidence>
<comment type="caution">
    <text evidence="2">The sequence shown here is derived from an EMBL/GenBank/DDBJ whole genome shotgun (WGS) entry which is preliminary data.</text>
</comment>
<feature type="domain" description="Protein NO VEIN C-terminal" evidence="1">
    <location>
        <begin position="237"/>
        <end position="311"/>
    </location>
</feature>
<accession>A0A7V9A8W5</accession>
<dbReference type="Proteomes" id="UP000551616">
    <property type="component" value="Unassembled WGS sequence"/>
</dbReference>
<organism evidence="2 3">
    <name type="scientific">Bremerella alba</name>
    <dbReference type="NCBI Taxonomy" id="980252"/>
    <lineage>
        <taxon>Bacteria</taxon>
        <taxon>Pseudomonadati</taxon>
        <taxon>Planctomycetota</taxon>
        <taxon>Planctomycetia</taxon>
        <taxon>Pirellulales</taxon>
        <taxon>Pirellulaceae</taxon>
        <taxon>Bremerella</taxon>
    </lineage>
</organism>
<protein>
    <recommendedName>
        <fullName evidence="1">Protein NO VEIN C-terminal domain-containing protein</fullName>
    </recommendedName>
</protein>
<reference evidence="2 3" key="1">
    <citation type="submission" date="2020-05" db="EMBL/GenBank/DDBJ databases">
        <title>Bremerella alba sp. nov., a novel planctomycete isolated from the surface of the macroalga Fucus spiralis.</title>
        <authorList>
            <person name="Godinho O."/>
            <person name="Botelho R."/>
            <person name="Albuquerque L."/>
            <person name="Wiegand S."/>
            <person name="Da Costa M.S."/>
            <person name="Lobo-Da-Cunha A."/>
            <person name="Jogler C."/>
            <person name="Lage O.M."/>
        </authorList>
    </citation>
    <scope>NUCLEOTIDE SEQUENCE [LARGE SCALE GENOMIC DNA]</scope>
    <source>
        <strain evidence="2 3">FF15</strain>
    </source>
</reference>
<sequence length="354" mass="41352">MTQYWCANFYSEECLSYGITHDLWMMQYQYEDSNGNEFEKYTTTQNWNRLPKIQHGDWLIAYLPQKRSRTKHSFFAIGKIRFPRRPATSENHVSTISDYVSAKLSHEYTSGVVHYKDASVFYEDFNDSWRRSDDPLKRHAQRIDVEKWLYCSAKGVPWPDDLFIPVNEIQRVFFKIEKRYFDEISEQLRVSSGEETYQSKELSSLPNTLDSTLSEEIEIAHAKSQGFLLDSLLRRKIEDYSMRAAIEHYGSQGYDVEDHSKNHPYDLKCTRHQETLFIEVKGTQTDGRGVFLTNAEVEFAGQHPKQMALFIFHSIQVSSDGATLEHGEEVIIQPWIIDQTALTPISFKYDISTD</sequence>
<proteinExistence type="predicted"/>
<name>A0A7V9A8W5_9BACT</name>
<dbReference type="EMBL" id="JABRWO010000011">
    <property type="protein sequence ID" value="MBA2116723.1"/>
    <property type="molecule type" value="Genomic_DNA"/>
</dbReference>
<gene>
    <name evidence="2" type="ORF">HOV93_39150</name>
</gene>
<keyword evidence="3" id="KW-1185">Reference proteome</keyword>
<evidence type="ECO:0000259" key="1">
    <source>
        <dbReference type="Pfam" id="PF13020"/>
    </source>
</evidence>
<dbReference type="Pfam" id="PF13020">
    <property type="entry name" value="NOV_C"/>
    <property type="match status" value="1"/>
</dbReference>
<dbReference type="RefSeq" id="WP_207398124.1">
    <property type="nucleotide sequence ID" value="NZ_JABRWO010000011.1"/>
</dbReference>
<dbReference type="InterPro" id="IPR024975">
    <property type="entry name" value="NOV_C"/>
</dbReference>
<evidence type="ECO:0000313" key="2">
    <source>
        <dbReference type="EMBL" id="MBA2116723.1"/>
    </source>
</evidence>
<dbReference type="AlphaFoldDB" id="A0A7V9A8W5"/>